<dbReference type="Pfam" id="PF02290">
    <property type="entry name" value="SRP14"/>
    <property type="match status" value="1"/>
</dbReference>
<comment type="function">
    <text evidence="7">Component of the signal recognition particle (SRP) complex, a ribonucleoprotein complex that mediates the cotranslational targeting of secretory and membrane proteins to the endoplasmic reticulum (ER).</text>
</comment>
<evidence type="ECO:0000256" key="4">
    <source>
        <dbReference type="ARBA" id="ARBA00022884"/>
    </source>
</evidence>
<keyword evidence="3 7" id="KW-0963">Cytoplasm</keyword>
<evidence type="ECO:0000256" key="3">
    <source>
        <dbReference type="ARBA" id="ARBA00022490"/>
    </source>
</evidence>
<dbReference type="Proteomes" id="UP000886523">
    <property type="component" value="Unassembled WGS sequence"/>
</dbReference>
<sequence length="95" mass="10546">MGGPGEAVGLVDKDTFLSKLASLFEATKEKHAVWITHKRFTYQGEDAVMSSPPDEVDEKEYPCIIKVTDGKDFKLSTIINPWGTGSLPYLLWDSP</sequence>
<evidence type="ECO:0000313" key="8">
    <source>
        <dbReference type="EMBL" id="KAF9515945.1"/>
    </source>
</evidence>
<proteinExistence type="inferred from homology"/>
<gene>
    <name evidence="8" type="ORF">BS47DRAFT_730724</name>
</gene>
<evidence type="ECO:0000256" key="5">
    <source>
        <dbReference type="ARBA" id="ARBA00023135"/>
    </source>
</evidence>
<evidence type="ECO:0000256" key="1">
    <source>
        <dbReference type="ARBA" id="ARBA00004496"/>
    </source>
</evidence>
<comment type="subunit">
    <text evidence="7">Component of a fungal signal recognition particle (SRP) complex that consists of a 7SL RNA molecule (scR1) and at least six protein subunits: SRP72, SRP68, SRP54, SEC65, SRP21 and SRP14.</text>
</comment>
<comment type="subcellular location">
    <subcellularLocation>
        <location evidence="1 7">Cytoplasm</location>
    </subcellularLocation>
</comment>
<keyword evidence="5 7" id="KW-0733">Signal recognition particle</keyword>
<comment type="caution">
    <text evidence="8">The sequence shown here is derived from an EMBL/GenBank/DDBJ whole genome shotgun (WGS) entry which is preliminary data.</text>
</comment>
<keyword evidence="9" id="KW-1185">Reference proteome</keyword>
<dbReference type="GO" id="GO:0005786">
    <property type="term" value="C:signal recognition particle, endoplasmic reticulum targeting"/>
    <property type="evidence" value="ECO:0007669"/>
    <property type="project" value="UniProtKB-UniRule"/>
</dbReference>
<dbReference type="InterPro" id="IPR003210">
    <property type="entry name" value="Signal_recog_particle_SRP14"/>
</dbReference>
<dbReference type="PANTHER" id="PTHR12013">
    <property type="entry name" value="SIGNAL RECOGNITION PARTICLE 14 KD PROTEIN"/>
    <property type="match status" value="1"/>
</dbReference>
<dbReference type="InterPro" id="IPR009018">
    <property type="entry name" value="Signal_recog_particle_SRP9/14"/>
</dbReference>
<evidence type="ECO:0000256" key="2">
    <source>
        <dbReference type="ARBA" id="ARBA00010349"/>
    </source>
</evidence>
<evidence type="ECO:0000256" key="7">
    <source>
        <dbReference type="RuleBase" id="RU368100"/>
    </source>
</evidence>
<dbReference type="GO" id="GO:0030942">
    <property type="term" value="F:endoplasmic reticulum signal peptide binding"/>
    <property type="evidence" value="ECO:0007669"/>
    <property type="project" value="UniProtKB-UniRule"/>
</dbReference>
<keyword evidence="6 7" id="KW-0687">Ribonucleoprotein</keyword>
<evidence type="ECO:0000256" key="6">
    <source>
        <dbReference type="ARBA" id="ARBA00023274"/>
    </source>
</evidence>
<keyword evidence="4 7" id="KW-0694">RNA-binding</keyword>
<dbReference type="EMBL" id="MU128945">
    <property type="protein sequence ID" value="KAF9515945.1"/>
    <property type="molecule type" value="Genomic_DNA"/>
</dbReference>
<dbReference type="SUPFAM" id="SSF54762">
    <property type="entry name" value="Signal recognition particle alu RNA binding heterodimer, SRP9/14"/>
    <property type="match status" value="1"/>
</dbReference>
<reference evidence="8" key="1">
    <citation type="journal article" date="2020" name="Nat. Commun.">
        <title>Large-scale genome sequencing of mycorrhizal fungi provides insights into the early evolution of symbiotic traits.</title>
        <authorList>
            <person name="Miyauchi S."/>
            <person name="Kiss E."/>
            <person name="Kuo A."/>
            <person name="Drula E."/>
            <person name="Kohler A."/>
            <person name="Sanchez-Garcia M."/>
            <person name="Morin E."/>
            <person name="Andreopoulos B."/>
            <person name="Barry K.W."/>
            <person name="Bonito G."/>
            <person name="Buee M."/>
            <person name="Carver A."/>
            <person name="Chen C."/>
            <person name="Cichocki N."/>
            <person name="Clum A."/>
            <person name="Culley D."/>
            <person name="Crous P.W."/>
            <person name="Fauchery L."/>
            <person name="Girlanda M."/>
            <person name="Hayes R.D."/>
            <person name="Keri Z."/>
            <person name="LaButti K."/>
            <person name="Lipzen A."/>
            <person name="Lombard V."/>
            <person name="Magnuson J."/>
            <person name="Maillard F."/>
            <person name="Murat C."/>
            <person name="Nolan M."/>
            <person name="Ohm R.A."/>
            <person name="Pangilinan J."/>
            <person name="Pereira M.F."/>
            <person name="Perotto S."/>
            <person name="Peter M."/>
            <person name="Pfister S."/>
            <person name="Riley R."/>
            <person name="Sitrit Y."/>
            <person name="Stielow J.B."/>
            <person name="Szollosi G."/>
            <person name="Zifcakova L."/>
            <person name="Stursova M."/>
            <person name="Spatafora J.W."/>
            <person name="Tedersoo L."/>
            <person name="Vaario L.M."/>
            <person name="Yamada A."/>
            <person name="Yan M."/>
            <person name="Wang P."/>
            <person name="Xu J."/>
            <person name="Bruns T."/>
            <person name="Baldrian P."/>
            <person name="Vilgalys R."/>
            <person name="Dunand C."/>
            <person name="Henrissat B."/>
            <person name="Grigoriev I.V."/>
            <person name="Hibbett D."/>
            <person name="Nagy L.G."/>
            <person name="Martin F.M."/>
        </authorList>
    </citation>
    <scope>NUCLEOTIDE SEQUENCE</scope>
    <source>
        <strain evidence="8">UP504</strain>
    </source>
</reference>
<dbReference type="Gene3D" id="3.30.720.10">
    <property type="entry name" value="Signal recognition particle alu RNA binding heterodimer, srp9/1"/>
    <property type="match status" value="1"/>
</dbReference>
<evidence type="ECO:0000313" key="9">
    <source>
        <dbReference type="Proteomes" id="UP000886523"/>
    </source>
</evidence>
<dbReference type="AlphaFoldDB" id="A0A9P6B1T7"/>
<dbReference type="GO" id="GO:0006614">
    <property type="term" value="P:SRP-dependent cotranslational protein targeting to membrane"/>
    <property type="evidence" value="ECO:0007669"/>
    <property type="project" value="UniProtKB-UniRule"/>
</dbReference>
<organism evidence="8 9">
    <name type="scientific">Hydnum rufescens UP504</name>
    <dbReference type="NCBI Taxonomy" id="1448309"/>
    <lineage>
        <taxon>Eukaryota</taxon>
        <taxon>Fungi</taxon>
        <taxon>Dikarya</taxon>
        <taxon>Basidiomycota</taxon>
        <taxon>Agaricomycotina</taxon>
        <taxon>Agaricomycetes</taxon>
        <taxon>Cantharellales</taxon>
        <taxon>Hydnaceae</taxon>
        <taxon>Hydnum</taxon>
    </lineage>
</organism>
<comment type="similarity">
    <text evidence="2 7">Belongs to the SRP14 family.</text>
</comment>
<dbReference type="OrthoDB" id="19209at2759"/>
<name>A0A9P6B1T7_9AGAM</name>
<protein>
    <recommendedName>
        <fullName evidence="7">Signal recognition particle subunit SRP14</fullName>
    </recommendedName>
    <alternativeName>
        <fullName evidence="7">Signal recognition particle 14 kDa protein</fullName>
    </alternativeName>
</protein>
<dbReference type="GO" id="GO:0008312">
    <property type="term" value="F:7S RNA binding"/>
    <property type="evidence" value="ECO:0007669"/>
    <property type="project" value="UniProtKB-UniRule"/>
</dbReference>
<accession>A0A9P6B1T7</accession>